<organism evidence="5 6">
    <name type="scientific">Arctia plantaginis</name>
    <name type="common">Wood tiger moth</name>
    <name type="synonym">Phalaena plantaginis</name>
    <dbReference type="NCBI Taxonomy" id="874455"/>
    <lineage>
        <taxon>Eukaryota</taxon>
        <taxon>Metazoa</taxon>
        <taxon>Ecdysozoa</taxon>
        <taxon>Arthropoda</taxon>
        <taxon>Hexapoda</taxon>
        <taxon>Insecta</taxon>
        <taxon>Pterygota</taxon>
        <taxon>Neoptera</taxon>
        <taxon>Endopterygota</taxon>
        <taxon>Lepidoptera</taxon>
        <taxon>Glossata</taxon>
        <taxon>Ditrysia</taxon>
        <taxon>Noctuoidea</taxon>
        <taxon>Erebidae</taxon>
        <taxon>Arctiinae</taxon>
        <taxon>Arctia</taxon>
    </lineage>
</organism>
<dbReference type="PANTHER" id="PTHR10380">
    <property type="entry name" value="CUTICLE PROTEIN"/>
    <property type="match status" value="1"/>
</dbReference>
<dbReference type="Pfam" id="PF00379">
    <property type="entry name" value="Chitin_bind_4"/>
    <property type="match status" value="1"/>
</dbReference>
<accession>A0A8S0YQ81</accession>
<reference evidence="5 6" key="1">
    <citation type="submission" date="2020-04" db="EMBL/GenBank/DDBJ databases">
        <authorList>
            <person name="Wallbank WR R."/>
            <person name="Pardo Diaz C."/>
            <person name="Kozak K."/>
            <person name="Martin S."/>
            <person name="Jiggins C."/>
            <person name="Moest M."/>
            <person name="Warren A I."/>
            <person name="Byers J.R.P. K."/>
            <person name="Montejo-Kovacevich G."/>
            <person name="Yen C E."/>
        </authorList>
    </citation>
    <scope>NUCLEOTIDE SEQUENCE [LARGE SCALE GENOMIC DNA]</scope>
</reference>
<evidence type="ECO:0000256" key="2">
    <source>
        <dbReference type="ARBA" id="ARBA00022729"/>
    </source>
</evidence>
<dbReference type="OrthoDB" id="6493579at2759"/>
<dbReference type="GO" id="GO:0062129">
    <property type="term" value="C:chitin-based extracellular matrix"/>
    <property type="evidence" value="ECO:0007669"/>
    <property type="project" value="TreeGrafter"/>
</dbReference>
<evidence type="ECO:0000256" key="3">
    <source>
        <dbReference type="PROSITE-ProRule" id="PRU00497"/>
    </source>
</evidence>
<dbReference type="AlphaFoldDB" id="A0A8S0YQ81"/>
<evidence type="ECO:0000313" key="5">
    <source>
        <dbReference type="EMBL" id="CAB3221359.1"/>
    </source>
</evidence>
<evidence type="ECO:0000313" key="6">
    <source>
        <dbReference type="Proteomes" id="UP000494106"/>
    </source>
</evidence>
<dbReference type="PANTHER" id="PTHR10380:SF241">
    <property type="entry name" value="CUTICULAR PROTEIN 47EG-RELATED"/>
    <property type="match status" value="1"/>
</dbReference>
<name>A0A8S0YQ81_ARCPL</name>
<dbReference type="InterPro" id="IPR031311">
    <property type="entry name" value="CHIT_BIND_RR_consensus"/>
</dbReference>
<protein>
    <submittedName>
        <fullName evidence="5">Uncharacterized protein</fullName>
    </submittedName>
</protein>
<keyword evidence="1 3" id="KW-0193">Cuticle</keyword>
<feature type="chain" id="PRO_5035817603" evidence="4">
    <location>
        <begin position="16"/>
        <end position="126"/>
    </location>
</feature>
<sequence length="126" mass="13425">MKTIIFLGFLAVAPAAPQGNEPIPIVKQVSEINPDGSYSYSYETGNGINAEEKGSLKNIGGEEPALQVEGQFQYPSDDGTNIQLSYTADENGFHPQGAHLPTPPPIPEDIQKALAYLATASPQPEN</sequence>
<proteinExistence type="predicted"/>
<dbReference type="PROSITE" id="PS51155">
    <property type="entry name" value="CHIT_BIND_RR_2"/>
    <property type="match status" value="1"/>
</dbReference>
<dbReference type="PROSITE" id="PS00233">
    <property type="entry name" value="CHIT_BIND_RR_1"/>
    <property type="match status" value="1"/>
</dbReference>
<keyword evidence="2 4" id="KW-0732">Signal</keyword>
<dbReference type="Proteomes" id="UP000494106">
    <property type="component" value="Unassembled WGS sequence"/>
</dbReference>
<dbReference type="GO" id="GO:0008010">
    <property type="term" value="F:structural constituent of chitin-based larval cuticle"/>
    <property type="evidence" value="ECO:0007669"/>
    <property type="project" value="TreeGrafter"/>
</dbReference>
<evidence type="ECO:0000256" key="1">
    <source>
        <dbReference type="ARBA" id="ARBA00022460"/>
    </source>
</evidence>
<comment type="caution">
    <text evidence="5">The sequence shown here is derived from an EMBL/GenBank/DDBJ whole genome shotgun (WGS) entry which is preliminary data.</text>
</comment>
<keyword evidence="6" id="KW-1185">Reference proteome</keyword>
<gene>
    <name evidence="5" type="ORF">APLA_LOCUS557</name>
</gene>
<dbReference type="InterPro" id="IPR050468">
    <property type="entry name" value="Cuticle_Struct_Prot"/>
</dbReference>
<dbReference type="EMBL" id="CADEBC010000063">
    <property type="protein sequence ID" value="CAB3221359.1"/>
    <property type="molecule type" value="Genomic_DNA"/>
</dbReference>
<feature type="signal peptide" evidence="4">
    <location>
        <begin position="1"/>
        <end position="15"/>
    </location>
</feature>
<dbReference type="PRINTS" id="PR00947">
    <property type="entry name" value="CUTICLE"/>
</dbReference>
<dbReference type="InterPro" id="IPR000618">
    <property type="entry name" value="Insect_cuticle"/>
</dbReference>
<evidence type="ECO:0000256" key="4">
    <source>
        <dbReference type="SAM" id="SignalP"/>
    </source>
</evidence>